<evidence type="ECO:0000313" key="3">
    <source>
        <dbReference type="Proteomes" id="UP000017836"/>
    </source>
</evidence>
<name>W1NPA5_AMBTC</name>
<dbReference type="AlphaFoldDB" id="W1NPA5"/>
<accession>W1NPA5</accession>
<reference evidence="3" key="1">
    <citation type="journal article" date="2013" name="Science">
        <title>The Amborella genome and the evolution of flowering plants.</title>
        <authorList>
            <consortium name="Amborella Genome Project"/>
        </authorList>
    </citation>
    <scope>NUCLEOTIDE SEQUENCE [LARGE SCALE GENOMIC DNA]</scope>
</reference>
<evidence type="ECO:0000256" key="1">
    <source>
        <dbReference type="SAM" id="MobiDB-lite"/>
    </source>
</evidence>
<dbReference type="Proteomes" id="UP000017836">
    <property type="component" value="Unassembled WGS sequence"/>
</dbReference>
<protein>
    <submittedName>
        <fullName evidence="2">Uncharacterized protein</fullName>
    </submittedName>
</protein>
<sequence>MFQQEEEGTRPTRSIYGTRLPGQTTRRGPPGSGCRACLITIHVSCIAKLFLSRVALWLDTRLLFIHSYATEEQNS</sequence>
<gene>
    <name evidence="2" type="ORF">AMTR_s00514p00011690</name>
</gene>
<proteinExistence type="predicted"/>
<dbReference type="EMBL" id="KI396042">
    <property type="protein sequence ID" value="ERM97572.1"/>
    <property type="molecule type" value="Genomic_DNA"/>
</dbReference>
<evidence type="ECO:0000313" key="2">
    <source>
        <dbReference type="EMBL" id="ERM97572.1"/>
    </source>
</evidence>
<dbReference type="HOGENOM" id="CLU_2674431_0_0_1"/>
<feature type="region of interest" description="Disordered" evidence="1">
    <location>
        <begin position="1"/>
        <end position="31"/>
    </location>
</feature>
<keyword evidence="3" id="KW-1185">Reference proteome</keyword>
<organism evidence="2 3">
    <name type="scientific">Amborella trichopoda</name>
    <dbReference type="NCBI Taxonomy" id="13333"/>
    <lineage>
        <taxon>Eukaryota</taxon>
        <taxon>Viridiplantae</taxon>
        <taxon>Streptophyta</taxon>
        <taxon>Embryophyta</taxon>
        <taxon>Tracheophyta</taxon>
        <taxon>Spermatophyta</taxon>
        <taxon>Magnoliopsida</taxon>
        <taxon>Amborellales</taxon>
        <taxon>Amborellaceae</taxon>
        <taxon>Amborella</taxon>
    </lineage>
</organism>
<dbReference type="Gramene" id="ERM97572">
    <property type="protein sequence ID" value="ERM97572"/>
    <property type="gene ID" value="AMTR_s00514p00011690"/>
</dbReference>